<dbReference type="Pfam" id="PF13614">
    <property type="entry name" value="AAA_31"/>
    <property type="match status" value="1"/>
</dbReference>
<dbReference type="PANTHER" id="PTHR32309">
    <property type="entry name" value="TYROSINE-PROTEIN KINASE"/>
    <property type="match status" value="1"/>
</dbReference>
<keyword evidence="12 16" id="KW-1133">Transmembrane helix</keyword>
<evidence type="ECO:0000256" key="14">
    <source>
        <dbReference type="ARBA" id="ARBA00023137"/>
    </source>
</evidence>
<keyword evidence="6" id="KW-0997">Cell inner membrane</keyword>
<evidence type="ECO:0000256" key="13">
    <source>
        <dbReference type="ARBA" id="ARBA00023136"/>
    </source>
</evidence>
<dbReference type="Pfam" id="PF02706">
    <property type="entry name" value="Wzz"/>
    <property type="match status" value="1"/>
</dbReference>
<feature type="domain" description="AAA" evidence="18">
    <location>
        <begin position="555"/>
        <end position="699"/>
    </location>
</feature>
<evidence type="ECO:0000256" key="7">
    <source>
        <dbReference type="ARBA" id="ARBA00022679"/>
    </source>
</evidence>
<gene>
    <name evidence="19" type="ORF">U1T56_01150</name>
</gene>
<evidence type="ECO:0000259" key="18">
    <source>
        <dbReference type="Pfam" id="PF13614"/>
    </source>
</evidence>
<keyword evidence="10" id="KW-0418">Kinase</keyword>
<evidence type="ECO:0000256" key="3">
    <source>
        <dbReference type="ARBA" id="ARBA00008883"/>
    </source>
</evidence>
<evidence type="ECO:0000256" key="8">
    <source>
        <dbReference type="ARBA" id="ARBA00022692"/>
    </source>
</evidence>
<dbReference type="InterPro" id="IPR005702">
    <property type="entry name" value="Wzc-like_C"/>
</dbReference>
<evidence type="ECO:0000313" key="20">
    <source>
        <dbReference type="Proteomes" id="UP001375743"/>
    </source>
</evidence>
<evidence type="ECO:0000256" key="16">
    <source>
        <dbReference type="SAM" id="Phobius"/>
    </source>
</evidence>
<evidence type="ECO:0000256" key="1">
    <source>
        <dbReference type="ARBA" id="ARBA00004429"/>
    </source>
</evidence>
<comment type="catalytic activity">
    <reaction evidence="15">
        <text>L-tyrosyl-[protein] + ATP = O-phospho-L-tyrosyl-[protein] + ADP + H(+)</text>
        <dbReference type="Rhea" id="RHEA:10596"/>
        <dbReference type="Rhea" id="RHEA-COMP:10136"/>
        <dbReference type="Rhea" id="RHEA-COMP:20101"/>
        <dbReference type="ChEBI" id="CHEBI:15378"/>
        <dbReference type="ChEBI" id="CHEBI:30616"/>
        <dbReference type="ChEBI" id="CHEBI:46858"/>
        <dbReference type="ChEBI" id="CHEBI:61978"/>
        <dbReference type="ChEBI" id="CHEBI:456216"/>
        <dbReference type="EC" id="2.7.10.2"/>
    </reaction>
</comment>
<dbReference type="InterPro" id="IPR025669">
    <property type="entry name" value="AAA_dom"/>
</dbReference>
<dbReference type="InterPro" id="IPR050445">
    <property type="entry name" value="Bact_polysacc_biosynth/exp"/>
</dbReference>
<keyword evidence="11" id="KW-0067">ATP-binding</keyword>
<evidence type="ECO:0000256" key="4">
    <source>
        <dbReference type="ARBA" id="ARBA00011903"/>
    </source>
</evidence>
<feature type="domain" description="Polysaccharide chain length determinant N-terminal" evidence="17">
    <location>
        <begin position="9"/>
        <end position="102"/>
    </location>
</feature>
<evidence type="ECO:0000256" key="11">
    <source>
        <dbReference type="ARBA" id="ARBA00022840"/>
    </source>
</evidence>
<dbReference type="InterPro" id="IPR027417">
    <property type="entry name" value="P-loop_NTPase"/>
</dbReference>
<dbReference type="CDD" id="cd05387">
    <property type="entry name" value="BY-kinase"/>
    <property type="match status" value="1"/>
</dbReference>
<keyword evidence="9" id="KW-0547">Nucleotide-binding</keyword>
<evidence type="ECO:0000256" key="2">
    <source>
        <dbReference type="ARBA" id="ARBA00007316"/>
    </source>
</evidence>
<comment type="caution">
    <text evidence="19">The sequence shown here is derived from an EMBL/GenBank/DDBJ whole genome shotgun (WGS) entry which is preliminary data.</text>
</comment>
<keyword evidence="5" id="KW-1003">Cell membrane</keyword>
<comment type="similarity">
    <text evidence="3">Belongs to the etk/wzc family.</text>
</comment>
<evidence type="ECO:0000256" key="6">
    <source>
        <dbReference type="ARBA" id="ARBA00022519"/>
    </source>
</evidence>
<dbReference type="RefSeq" id="WP_418157590.1">
    <property type="nucleotide sequence ID" value="NZ_JBBLZC010000001.1"/>
</dbReference>
<keyword evidence="7" id="KW-0808">Transferase</keyword>
<proteinExistence type="inferred from homology"/>
<accession>A0ABU8XKK8</accession>
<dbReference type="Proteomes" id="UP001375743">
    <property type="component" value="Unassembled WGS sequence"/>
</dbReference>
<evidence type="ECO:0000256" key="12">
    <source>
        <dbReference type="ARBA" id="ARBA00022989"/>
    </source>
</evidence>
<evidence type="ECO:0000313" key="19">
    <source>
        <dbReference type="EMBL" id="MEK0081742.1"/>
    </source>
</evidence>
<dbReference type="PANTHER" id="PTHR32309:SF13">
    <property type="entry name" value="FERRIC ENTEROBACTIN TRANSPORT PROTEIN FEPE"/>
    <property type="match status" value="1"/>
</dbReference>
<reference evidence="19 20" key="1">
    <citation type="submission" date="2024-01" db="EMBL/GenBank/DDBJ databases">
        <title>Multi-omics insights into the function and evolution of sodium benzoate biodegradation pathways in Benzoatithermus flavus gen. nov., sp. nov. from hot spring.</title>
        <authorList>
            <person name="Hu C.-J."/>
            <person name="Li W.-J."/>
        </authorList>
    </citation>
    <scope>NUCLEOTIDE SEQUENCE [LARGE SCALE GENOMIC DNA]</scope>
    <source>
        <strain evidence="19 20">SYSU G07066</strain>
    </source>
</reference>
<comment type="subcellular location">
    <subcellularLocation>
        <location evidence="1">Cell inner membrane</location>
        <topology evidence="1">Multi-pass membrane protein</topology>
    </subcellularLocation>
</comment>
<keyword evidence="20" id="KW-1185">Reference proteome</keyword>
<keyword evidence="14" id="KW-0829">Tyrosine-protein kinase</keyword>
<dbReference type="SUPFAM" id="SSF52540">
    <property type="entry name" value="P-loop containing nucleoside triphosphate hydrolases"/>
    <property type="match status" value="1"/>
</dbReference>
<comment type="similarity">
    <text evidence="2">Belongs to the CpsD/CapB family.</text>
</comment>
<protein>
    <recommendedName>
        <fullName evidence="4">non-specific protein-tyrosine kinase</fullName>
        <ecNumber evidence="4">2.7.10.2</ecNumber>
    </recommendedName>
</protein>
<evidence type="ECO:0000256" key="10">
    <source>
        <dbReference type="ARBA" id="ARBA00022777"/>
    </source>
</evidence>
<evidence type="ECO:0000256" key="15">
    <source>
        <dbReference type="ARBA" id="ARBA00051245"/>
    </source>
</evidence>
<dbReference type="InterPro" id="IPR003856">
    <property type="entry name" value="LPS_length_determ_N"/>
</dbReference>
<name>A0ABU8XKK8_9PROT</name>
<sequence>MEGLNAHGDNLDLRAVLGALRRRKLVILGTTVLLTGAILLVTLQLTPLYTATSSVMIEPSAIRAVELKAVAADRAGTLPGETSAIATQIKLLRSRALAKEVVLALGLDRNPDYNPVLRSRETSLAFKARRWLVNNWLTVAGFADQLVPRAEHAEISEAARTPGPDGSSTELVIDRFLDRLEVVQEGESRIVTVRFSSASAEEAARIVNTTVERYIQSQLADKLAKTQRAAQLVSERARQLRDDVLKAETAVSDYRAANGLMDGRDGSLDAQQLTSLQAALATAQAERAAKEARVSQVHALTTQGQRLDSLSEVETSPIILNLQQQKAELQREEAQLSQVYGEKHPRVIEVRAQRDNVIRRIGQEIGNVVRNLENELVVARMREHALEQALAQAKERYAAAGQASVPLRELERVAAAKRLLYETFLARSKEIEEQQELLEPDARVIYSAEPPDKPSFPKLGIMAAAGLVTSLMAGTALAALLEHLDRGLRNGQQVERMLGVPMLGLIPRLGRSARSRGILRYLLDRPASTYAEAIKGLQTTILDPRTGASPQVLLVTSTQPGEGKTTLALSLAASLARSGRRTLVLDLDLRRPSIARTLAQPVEAGIVELMLEKCSLDESIQEFSDERRLHFISTSSRGRMVSPSDLIGLEKMRLLMTELRRHYGYIILDTPPALGLADVRLVAPLADAAIFVVQWGKTSITAAVNGLDILTKSGIPLLGIILNQVDLRRHAKYGYDDIGQSYGRIRHYFID</sequence>
<keyword evidence="8 16" id="KW-0812">Transmembrane</keyword>
<evidence type="ECO:0000259" key="17">
    <source>
        <dbReference type="Pfam" id="PF02706"/>
    </source>
</evidence>
<dbReference type="EC" id="2.7.10.2" evidence="4"/>
<evidence type="ECO:0000256" key="9">
    <source>
        <dbReference type="ARBA" id="ARBA00022741"/>
    </source>
</evidence>
<evidence type="ECO:0000256" key="5">
    <source>
        <dbReference type="ARBA" id="ARBA00022475"/>
    </source>
</evidence>
<keyword evidence="13 16" id="KW-0472">Membrane</keyword>
<feature type="transmembrane region" description="Helical" evidence="16">
    <location>
        <begin position="25"/>
        <end position="45"/>
    </location>
</feature>
<dbReference type="Gene3D" id="3.40.50.300">
    <property type="entry name" value="P-loop containing nucleotide triphosphate hydrolases"/>
    <property type="match status" value="1"/>
</dbReference>
<organism evidence="19 20">
    <name type="scientific">Benzoatithermus flavus</name>
    <dbReference type="NCBI Taxonomy" id="3108223"/>
    <lineage>
        <taxon>Bacteria</taxon>
        <taxon>Pseudomonadati</taxon>
        <taxon>Pseudomonadota</taxon>
        <taxon>Alphaproteobacteria</taxon>
        <taxon>Geminicoccales</taxon>
        <taxon>Geminicoccaceae</taxon>
        <taxon>Benzoatithermus</taxon>
    </lineage>
</organism>
<dbReference type="EMBL" id="JBBLZC010000001">
    <property type="protein sequence ID" value="MEK0081742.1"/>
    <property type="molecule type" value="Genomic_DNA"/>
</dbReference>